<dbReference type="AlphaFoldDB" id="A0A858RIS9"/>
<dbReference type="Proteomes" id="UP000501812">
    <property type="component" value="Chromosome"/>
</dbReference>
<comment type="subcellular location">
    <subcellularLocation>
        <location evidence="1">Secreted</location>
    </subcellularLocation>
</comment>
<evidence type="ECO:0000256" key="3">
    <source>
        <dbReference type="ARBA" id="ARBA00022729"/>
    </source>
</evidence>
<gene>
    <name evidence="5" type="ORF">HHL09_13440</name>
</gene>
<dbReference type="RefSeq" id="WP_169455143.1">
    <property type="nucleotide sequence ID" value="NZ_CP051774.1"/>
</dbReference>
<name>A0A858RIS9_9BACT</name>
<dbReference type="EMBL" id="CP051774">
    <property type="protein sequence ID" value="QJE96742.1"/>
    <property type="molecule type" value="Genomic_DNA"/>
</dbReference>
<evidence type="ECO:0000256" key="2">
    <source>
        <dbReference type="ARBA" id="ARBA00022525"/>
    </source>
</evidence>
<dbReference type="KEGG" id="luo:HHL09_13440"/>
<sequence length="294" mass="31379">MKTILHRLPRLIAAIAGVLGLIGYASAEVRGWVWVDEEIPGEATDSGHEKWLAISSFSATGNDPLPGSSITLRRSIDKASPLLMKACVSGQVFPEVQLHVAQVLEGKPSLFWSLTLKDVRISSCKNAGENGSANTPLQEEVKIIPAGIRMTYYQLSEPSAPALVTILPYTGDVDGDGMSDEFETRFALLLHSDDGNLDLDGDGLTNLEESRLGTDPTKGSSFFKATAGPGPGGPNELVITWNSVPGGVYKVKYSPDLLLPFQEIATVTAIGETCSHPVVRGGALGFYKVEKVEP</sequence>
<evidence type="ECO:0000313" key="6">
    <source>
        <dbReference type="Proteomes" id="UP000501812"/>
    </source>
</evidence>
<organism evidence="5 6">
    <name type="scientific">Luteolibacter luteus</name>
    <dbReference type="NCBI Taxonomy" id="2728835"/>
    <lineage>
        <taxon>Bacteria</taxon>
        <taxon>Pseudomonadati</taxon>
        <taxon>Verrucomicrobiota</taxon>
        <taxon>Verrucomicrobiia</taxon>
        <taxon>Verrucomicrobiales</taxon>
        <taxon>Verrucomicrobiaceae</taxon>
        <taxon>Luteolibacter</taxon>
    </lineage>
</organism>
<reference evidence="5 6" key="1">
    <citation type="submission" date="2020-04" db="EMBL/GenBank/DDBJ databases">
        <title>Luteolibacter sp. G-1-1-1 isolated from soil.</title>
        <authorList>
            <person name="Dahal R.H."/>
        </authorList>
    </citation>
    <scope>NUCLEOTIDE SEQUENCE [LARGE SCALE GENOMIC DNA]</scope>
    <source>
        <strain evidence="5 6">G-1-1-1</strain>
    </source>
</reference>
<evidence type="ECO:0000256" key="4">
    <source>
        <dbReference type="ARBA" id="ARBA00022837"/>
    </source>
</evidence>
<keyword evidence="4" id="KW-0106">Calcium</keyword>
<dbReference type="InterPro" id="IPR008514">
    <property type="entry name" value="T6SS_Hcp"/>
</dbReference>
<protein>
    <submittedName>
        <fullName evidence="5">Type VI secretion system tube protein Hcp</fullName>
    </submittedName>
</protein>
<dbReference type="Pfam" id="PF18884">
    <property type="entry name" value="TSP3_bac"/>
    <property type="match status" value="2"/>
</dbReference>
<dbReference type="Gene3D" id="2.30.110.20">
    <property type="entry name" value="Hcp1-like"/>
    <property type="match status" value="1"/>
</dbReference>
<accession>A0A858RIS9</accession>
<keyword evidence="6" id="KW-1185">Reference proteome</keyword>
<dbReference type="InterPro" id="IPR036624">
    <property type="entry name" value="Hcp1-lik_sf"/>
</dbReference>
<keyword evidence="2" id="KW-0964">Secreted</keyword>
<dbReference type="SUPFAM" id="SSF141452">
    <property type="entry name" value="Hcp1-like"/>
    <property type="match status" value="1"/>
</dbReference>
<evidence type="ECO:0000256" key="1">
    <source>
        <dbReference type="ARBA" id="ARBA00004613"/>
    </source>
</evidence>
<dbReference type="Pfam" id="PF05638">
    <property type="entry name" value="T6SS_HCP"/>
    <property type="match status" value="1"/>
</dbReference>
<proteinExistence type="predicted"/>
<keyword evidence="3" id="KW-0732">Signal</keyword>
<evidence type="ECO:0000313" key="5">
    <source>
        <dbReference type="EMBL" id="QJE96742.1"/>
    </source>
</evidence>
<dbReference type="InterPro" id="IPR059100">
    <property type="entry name" value="TSP3_bac"/>
</dbReference>